<keyword evidence="16" id="KW-1185">Reference proteome</keyword>
<dbReference type="InterPro" id="IPR013083">
    <property type="entry name" value="Znf_RING/FYVE/PHD"/>
</dbReference>
<feature type="site" description="Histone H3K4me3 binding" evidence="10">
    <location>
        <position position="147"/>
    </location>
</feature>
<dbReference type="InterPro" id="IPR019786">
    <property type="entry name" value="Zinc_finger_PHD-type_CS"/>
</dbReference>
<organism evidence="15 16">
    <name type="scientific">Cocos nucifera</name>
    <name type="common">Coconut palm</name>
    <dbReference type="NCBI Taxonomy" id="13894"/>
    <lineage>
        <taxon>Eukaryota</taxon>
        <taxon>Viridiplantae</taxon>
        <taxon>Streptophyta</taxon>
        <taxon>Embryophyta</taxon>
        <taxon>Tracheophyta</taxon>
        <taxon>Spermatophyta</taxon>
        <taxon>Magnoliopsida</taxon>
        <taxon>Liliopsida</taxon>
        <taxon>Arecaceae</taxon>
        <taxon>Arecoideae</taxon>
        <taxon>Cocoseae</taxon>
        <taxon>Attaleinae</taxon>
        <taxon>Cocos</taxon>
    </lineage>
</organism>
<evidence type="ECO:0000256" key="10">
    <source>
        <dbReference type="PIRSR" id="PIRSR628651-50"/>
    </source>
</evidence>
<dbReference type="GO" id="GO:0005634">
    <property type="term" value="C:nucleus"/>
    <property type="evidence" value="ECO:0007669"/>
    <property type="project" value="UniProtKB-SubCell"/>
</dbReference>
<dbReference type="SMART" id="SM00249">
    <property type="entry name" value="PHD"/>
    <property type="match status" value="1"/>
</dbReference>
<dbReference type="Proteomes" id="UP000797356">
    <property type="component" value="Chromosome 10"/>
</dbReference>
<evidence type="ECO:0000313" key="16">
    <source>
        <dbReference type="Proteomes" id="UP000797356"/>
    </source>
</evidence>
<dbReference type="GO" id="GO:0008270">
    <property type="term" value="F:zinc ion binding"/>
    <property type="evidence" value="ECO:0007669"/>
    <property type="project" value="UniProtKB-KW"/>
</dbReference>
<comment type="subcellular location">
    <subcellularLocation>
        <location evidence="1">Nucleus</location>
    </subcellularLocation>
</comment>
<keyword evidence="9" id="KW-0539">Nucleus</keyword>
<feature type="binding site" evidence="11">
    <location>
        <position position="139"/>
    </location>
    <ligand>
        <name>Zn(2+)</name>
        <dbReference type="ChEBI" id="CHEBI:29105"/>
        <label>1</label>
    </ligand>
</feature>
<dbReference type="PROSITE" id="PS50016">
    <property type="entry name" value="ZF_PHD_2"/>
    <property type="match status" value="1"/>
</dbReference>
<keyword evidence="3" id="KW-0341">Growth regulation</keyword>
<evidence type="ECO:0000259" key="14">
    <source>
        <dbReference type="PROSITE" id="PS50016"/>
    </source>
</evidence>
<feature type="binding site" evidence="11">
    <location>
        <position position="161"/>
    </location>
    <ligand>
        <name>Zn(2+)</name>
        <dbReference type="ChEBI" id="CHEBI:29105"/>
        <label>1</label>
    </ligand>
</feature>
<feature type="binding site" evidence="11">
    <location>
        <position position="150"/>
    </location>
    <ligand>
        <name>Zn(2+)</name>
        <dbReference type="ChEBI" id="CHEBI:29105"/>
        <label>2</label>
    </ligand>
</feature>
<dbReference type="SUPFAM" id="SSF57903">
    <property type="entry name" value="FYVE/PHD zinc finger"/>
    <property type="match status" value="1"/>
</dbReference>
<keyword evidence="8" id="KW-0804">Transcription</keyword>
<dbReference type="InterPro" id="IPR011011">
    <property type="entry name" value="Znf_FYVE_PHD"/>
</dbReference>
<dbReference type="AlphaFoldDB" id="A0A8K0IMC2"/>
<dbReference type="InterPro" id="IPR001965">
    <property type="entry name" value="Znf_PHD"/>
</dbReference>
<dbReference type="PANTHER" id="PTHR10333:SF103">
    <property type="entry name" value="INHIBITOR OF GROWTH PROTEIN 3"/>
    <property type="match status" value="1"/>
</dbReference>
<dbReference type="EMBL" id="CM017881">
    <property type="protein sequence ID" value="KAG1362491.1"/>
    <property type="molecule type" value="Genomic_DNA"/>
</dbReference>
<protein>
    <submittedName>
        <fullName evidence="15">PHD finger protein ING</fullName>
    </submittedName>
</protein>
<feature type="coiled-coil region" evidence="13">
    <location>
        <begin position="33"/>
        <end position="101"/>
    </location>
</feature>
<dbReference type="PANTHER" id="PTHR10333">
    <property type="entry name" value="INHIBITOR OF GROWTH PROTEIN"/>
    <property type="match status" value="1"/>
</dbReference>
<feature type="binding site" evidence="11">
    <location>
        <position position="180"/>
    </location>
    <ligand>
        <name>Zn(2+)</name>
        <dbReference type="ChEBI" id="CHEBI:29105"/>
        <label>2</label>
    </ligand>
</feature>
<keyword evidence="5 12" id="KW-0863">Zinc-finger</keyword>
<evidence type="ECO:0000256" key="6">
    <source>
        <dbReference type="ARBA" id="ARBA00022833"/>
    </source>
</evidence>
<evidence type="ECO:0000256" key="13">
    <source>
        <dbReference type="SAM" id="Coils"/>
    </source>
</evidence>
<dbReference type="InterPro" id="IPR028651">
    <property type="entry name" value="ING_fam"/>
</dbReference>
<evidence type="ECO:0000256" key="7">
    <source>
        <dbReference type="ARBA" id="ARBA00023015"/>
    </source>
</evidence>
<evidence type="ECO:0000256" key="3">
    <source>
        <dbReference type="ARBA" id="ARBA00022604"/>
    </source>
</evidence>
<evidence type="ECO:0000256" key="11">
    <source>
        <dbReference type="PIRSR" id="PIRSR628651-51"/>
    </source>
</evidence>
<comment type="caution">
    <text evidence="15">The sequence shown here is derived from an EMBL/GenBank/DDBJ whole genome shotgun (WGS) entry which is preliminary data.</text>
</comment>
<evidence type="ECO:0000313" key="15">
    <source>
        <dbReference type="EMBL" id="KAG1362491.1"/>
    </source>
</evidence>
<dbReference type="Gene3D" id="3.30.40.10">
    <property type="entry name" value="Zinc/RING finger domain, C3HC4 (zinc finger)"/>
    <property type="match status" value="1"/>
</dbReference>
<keyword evidence="4 11" id="KW-0479">Metal-binding</keyword>
<keyword evidence="6 11" id="KW-0862">Zinc</keyword>
<evidence type="ECO:0000256" key="8">
    <source>
        <dbReference type="ARBA" id="ARBA00023163"/>
    </source>
</evidence>
<dbReference type="OrthoDB" id="5411773at2759"/>
<feature type="site" description="Histone H3K4me3 binding" evidence="10">
    <location>
        <position position="136"/>
    </location>
</feature>
<evidence type="ECO:0000256" key="12">
    <source>
        <dbReference type="PROSITE-ProRule" id="PRU00146"/>
    </source>
</evidence>
<dbReference type="PROSITE" id="PS01359">
    <property type="entry name" value="ZF_PHD_1"/>
    <property type="match status" value="1"/>
</dbReference>
<dbReference type="InterPro" id="IPR019787">
    <property type="entry name" value="Znf_PHD-finger"/>
</dbReference>
<reference evidence="15" key="1">
    <citation type="journal article" date="2017" name="Gigascience">
        <title>The genome draft of coconut (Cocos nucifera).</title>
        <authorList>
            <person name="Xiao Y."/>
            <person name="Xu P."/>
            <person name="Fan H."/>
            <person name="Baudouin L."/>
            <person name="Xia W."/>
            <person name="Bocs S."/>
            <person name="Xu J."/>
            <person name="Li Q."/>
            <person name="Guo A."/>
            <person name="Zhou L."/>
            <person name="Li J."/>
            <person name="Wu Y."/>
            <person name="Ma Z."/>
            <person name="Armero A."/>
            <person name="Issali A.E."/>
            <person name="Liu N."/>
            <person name="Peng M."/>
            <person name="Yang Y."/>
        </authorList>
    </citation>
    <scope>NUCLEOTIDE SEQUENCE</scope>
    <source>
        <tissue evidence="15">Spear leaf of Hainan Tall coconut</tissue>
    </source>
</reference>
<sequence length="190" mass="21428">MPISQWATFAPAEVSWNCGRKYKHGGIFTEKRSKLLQLALEALSLEIDELQLNRSDSIFKFLHRLGSGRKSSKVDAHIQQLDQYMRKLEELRQERELASGAGVGASNADASARSRLAVEPPSVDLELPVDPNEPTYCFCNQVSYGEMVACDNPDCKIEWFHFGCVGLKEQPKGKWYCSNCVGMQKRRKGK</sequence>
<feature type="binding site" evidence="11">
    <location>
        <position position="177"/>
    </location>
    <ligand>
        <name>Zn(2+)</name>
        <dbReference type="ChEBI" id="CHEBI:29105"/>
        <label>2</label>
    </ligand>
</feature>
<feature type="binding site" evidence="11">
    <location>
        <position position="155"/>
    </location>
    <ligand>
        <name>Zn(2+)</name>
        <dbReference type="ChEBI" id="CHEBI:29105"/>
        <label>2</label>
    </ligand>
</feature>
<feature type="site" description="Histone H3K4me3 binding" evidence="10">
    <location>
        <position position="151"/>
    </location>
</feature>
<evidence type="ECO:0000256" key="1">
    <source>
        <dbReference type="ARBA" id="ARBA00004123"/>
    </source>
</evidence>
<dbReference type="CDD" id="cd15587">
    <property type="entry name" value="PHD_Yng1p_like"/>
    <property type="match status" value="1"/>
</dbReference>
<evidence type="ECO:0000256" key="4">
    <source>
        <dbReference type="ARBA" id="ARBA00022723"/>
    </source>
</evidence>
<feature type="site" description="Histone H3K4me3 binding" evidence="10">
    <location>
        <position position="159"/>
    </location>
</feature>
<comment type="similarity">
    <text evidence="2">Belongs to the ING family.</text>
</comment>
<evidence type="ECO:0000256" key="9">
    <source>
        <dbReference type="ARBA" id="ARBA00023242"/>
    </source>
</evidence>
<evidence type="ECO:0000256" key="5">
    <source>
        <dbReference type="ARBA" id="ARBA00022771"/>
    </source>
</evidence>
<dbReference type="FunFam" id="3.30.40.10:FF:000021">
    <property type="entry name" value="Inhibitor of growth 2b"/>
    <property type="match status" value="1"/>
</dbReference>
<keyword evidence="13" id="KW-0175">Coiled coil</keyword>
<reference evidence="15" key="2">
    <citation type="submission" date="2019-07" db="EMBL/GenBank/DDBJ databases">
        <authorList>
            <person name="Yang Y."/>
            <person name="Bocs S."/>
            <person name="Baudouin L."/>
        </authorList>
    </citation>
    <scope>NUCLEOTIDE SEQUENCE</scope>
    <source>
        <tissue evidence="15">Spear leaf of Hainan Tall coconut</tissue>
    </source>
</reference>
<proteinExistence type="inferred from homology"/>
<accession>A0A8K0IMC2</accession>
<feature type="domain" description="PHD-type" evidence="14">
    <location>
        <begin position="134"/>
        <end position="183"/>
    </location>
</feature>
<feature type="binding site" evidence="11">
    <location>
        <position position="137"/>
    </location>
    <ligand>
        <name>Zn(2+)</name>
        <dbReference type="ChEBI" id="CHEBI:29105"/>
        <label>1</label>
    </ligand>
</feature>
<keyword evidence="7" id="KW-0805">Transcription regulation</keyword>
<evidence type="ECO:0000256" key="2">
    <source>
        <dbReference type="ARBA" id="ARBA00010210"/>
    </source>
</evidence>
<feature type="binding site" evidence="11">
    <location>
        <position position="164"/>
    </location>
    <ligand>
        <name>Zn(2+)</name>
        <dbReference type="ChEBI" id="CHEBI:29105"/>
        <label>1</label>
    </ligand>
</feature>
<name>A0A8K0IMC2_COCNU</name>
<gene>
    <name evidence="15" type="ORF">COCNU_10G007100</name>
</gene>